<dbReference type="AlphaFoldDB" id="A0A0E9X0C3"/>
<evidence type="ECO:0000313" key="1">
    <source>
        <dbReference type="EMBL" id="JAH95305.1"/>
    </source>
</evidence>
<name>A0A0E9X0C3_ANGAN</name>
<reference evidence="1" key="2">
    <citation type="journal article" date="2015" name="Fish Shellfish Immunol.">
        <title>Early steps in the European eel (Anguilla anguilla)-Vibrio vulnificus interaction in the gills: Role of the RtxA13 toxin.</title>
        <authorList>
            <person name="Callol A."/>
            <person name="Pajuelo D."/>
            <person name="Ebbesson L."/>
            <person name="Teles M."/>
            <person name="MacKenzie S."/>
            <person name="Amaro C."/>
        </authorList>
    </citation>
    <scope>NUCLEOTIDE SEQUENCE</scope>
</reference>
<sequence length="32" mass="3598">MVEHLNWGWTDKACLLQTHAEEAKDSDHSSAS</sequence>
<dbReference type="EMBL" id="GBXM01013272">
    <property type="protein sequence ID" value="JAH95305.1"/>
    <property type="molecule type" value="Transcribed_RNA"/>
</dbReference>
<proteinExistence type="predicted"/>
<protein>
    <submittedName>
        <fullName evidence="1">Uncharacterized protein</fullName>
    </submittedName>
</protein>
<accession>A0A0E9X0C3</accession>
<organism evidence="1">
    <name type="scientific">Anguilla anguilla</name>
    <name type="common">European freshwater eel</name>
    <name type="synonym">Muraena anguilla</name>
    <dbReference type="NCBI Taxonomy" id="7936"/>
    <lineage>
        <taxon>Eukaryota</taxon>
        <taxon>Metazoa</taxon>
        <taxon>Chordata</taxon>
        <taxon>Craniata</taxon>
        <taxon>Vertebrata</taxon>
        <taxon>Euteleostomi</taxon>
        <taxon>Actinopterygii</taxon>
        <taxon>Neopterygii</taxon>
        <taxon>Teleostei</taxon>
        <taxon>Anguilliformes</taxon>
        <taxon>Anguillidae</taxon>
        <taxon>Anguilla</taxon>
    </lineage>
</organism>
<reference evidence="1" key="1">
    <citation type="submission" date="2014-11" db="EMBL/GenBank/DDBJ databases">
        <authorList>
            <person name="Amaro Gonzalez C."/>
        </authorList>
    </citation>
    <scope>NUCLEOTIDE SEQUENCE</scope>
</reference>